<dbReference type="RefSeq" id="WP_344507065.1">
    <property type="nucleotide sequence ID" value="NZ_BAAAQD010000016.1"/>
</dbReference>
<evidence type="ECO:0000313" key="1">
    <source>
        <dbReference type="EMBL" id="GAA1541785.1"/>
    </source>
</evidence>
<name>A0ABN2BJY6_9ACTN</name>
<organism evidence="1 2">
    <name type="scientific">Dactylosporangium maewongense</name>
    <dbReference type="NCBI Taxonomy" id="634393"/>
    <lineage>
        <taxon>Bacteria</taxon>
        <taxon>Bacillati</taxon>
        <taxon>Actinomycetota</taxon>
        <taxon>Actinomycetes</taxon>
        <taxon>Micromonosporales</taxon>
        <taxon>Micromonosporaceae</taxon>
        <taxon>Dactylosporangium</taxon>
    </lineage>
</organism>
<sequence length="47" mass="5162">MEIRPAAAYQRVDRAGHVTPLDEWVLEDTDTLPVFGLVFGPAHLVTG</sequence>
<gene>
    <name evidence="1" type="ORF">GCM10009827_071580</name>
</gene>
<dbReference type="EMBL" id="BAAAQD010000016">
    <property type="protein sequence ID" value="GAA1541785.1"/>
    <property type="molecule type" value="Genomic_DNA"/>
</dbReference>
<protein>
    <submittedName>
        <fullName evidence="1">Uncharacterized protein</fullName>
    </submittedName>
</protein>
<evidence type="ECO:0000313" key="2">
    <source>
        <dbReference type="Proteomes" id="UP001501470"/>
    </source>
</evidence>
<dbReference type="Proteomes" id="UP001501470">
    <property type="component" value="Unassembled WGS sequence"/>
</dbReference>
<keyword evidence="2" id="KW-1185">Reference proteome</keyword>
<reference evidence="1 2" key="1">
    <citation type="journal article" date="2019" name="Int. J. Syst. Evol. Microbiol.">
        <title>The Global Catalogue of Microorganisms (GCM) 10K type strain sequencing project: providing services to taxonomists for standard genome sequencing and annotation.</title>
        <authorList>
            <consortium name="The Broad Institute Genomics Platform"/>
            <consortium name="The Broad Institute Genome Sequencing Center for Infectious Disease"/>
            <person name="Wu L."/>
            <person name="Ma J."/>
        </authorList>
    </citation>
    <scope>NUCLEOTIDE SEQUENCE [LARGE SCALE GENOMIC DNA]</scope>
    <source>
        <strain evidence="1 2">JCM 15933</strain>
    </source>
</reference>
<comment type="caution">
    <text evidence="1">The sequence shown here is derived from an EMBL/GenBank/DDBJ whole genome shotgun (WGS) entry which is preliminary data.</text>
</comment>
<accession>A0ABN2BJY6</accession>
<proteinExistence type="predicted"/>